<proteinExistence type="predicted"/>
<dbReference type="InterPro" id="IPR011009">
    <property type="entry name" value="Kinase-like_dom_sf"/>
</dbReference>
<keyword evidence="2" id="KW-1185">Reference proteome</keyword>
<evidence type="ECO:0000313" key="2">
    <source>
        <dbReference type="Proteomes" id="UP000003963"/>
    </source>
</evidence>
<dbReference type="HOGENOM" id="CLU_077925_1_0_11"/>
<reference evidence="1 2" key="1">
    <citation type="submission" date="2009-02" db="EMBL/GenBank/DDBJ databases">
        <title>Annotation of Streptomyces hygroscopicus strain ATCC 53653.</title>
        <authorList>
            <consortium name="The Broad Institute Genome Sequencing Platform"/>
            <consortium name="Broad Institute Microbial Sequencing Center"/>
            <person name="Fischbach M."/>
            <person name="Godfrey P."/>
            <person name="Ward D."/>
            <person name="Young S."/>
            <person name="Zeng Q."/>
            <person name="Koehrsen M."/>
            <person name="Alvarado L."/>
            <person name="Berlin A.M."/>
            <person name="Bochicchio J."/>
            <person name="Borenstein D."/>
            <person name="Chapman S.B."/>
            <person name="Chen Z."/>
            <person name="Engels R."/>
            <person name="Freedman E."/>
            <person name="Gellesch M."/>
            <person name="Goldberg J."/>
            <person name="Griggs A."/>
            <person name="Gujja S."/>
            <person name="Heilman E.R."/>
            <person name="Heiman D.I."/>
            <person name="Hepburn T.A."/>
            <person name="Howarth C."/>
            <person name="Jen D."/>
            <person name="Larson L."/>
            <person name="Lewis B."/>
            <person name="Mehta T."/>
            <person name="Park D."/>
            <person name="Pearson M."/>
            <person name="Richards J."/>
            <person name="Roberts A."/>
            <person name="Saif S."/>
            <person name="Shea T.D."/>
            <person name="Shenoy N."/>
            <person name="Sisk P."/>
            <person name="Stolte C."/>
            <person name="Sykes S.N."/>
            <person name="Thomson T."/>
            <person name="Walk T."/>
            <person name="White J."/>
            <person name="Yandava C."/>
            <person name="Straight P."/>
            <person name="Clardy J."/>
            <person name="Hung D."/>
            <person name="Kolter R."/>
            <person name="Mekalanos J."/>
            <person name="Walker S."/>
            <person name="Walsh C.T."/>
            <person name="Wieland-Brown L.C."/>
            <person name="Haas B."/>
            <person name="Nusbaum C."/>
            <person name="Birren B."/>
        </authorList>
    </citation>
    <scope>NUCLEOTIDE SEQUENCE [LARGE SCALE GENOMIC DNA]</scope>
    <source>
        <strain evidence="1 2">ATCC 53653</strain>
    </source>
</reference>
<evidence type="ECO:0000313" key="1">
    <source>
        <dbReference type="EMBL" id="EFL23509.1"/>
    </source>
</evidence>
<sequence>MRPRGGRGVLPRISKQLVQPEELMDNDSPGTEALWALVRPHTGEQPAVEPTSRGNGSDVTAVITCENGPVFVKACPNRPGGRRASIIRERLVNPSVRTVSPKLLWHAQNDEWIALGFEPVEGRSSDFTPVSADLPRIAAVLDQIKDLPLPPEACNWRETRWNRFADEKDADLFKGDTLLFTDVNPDNFMIGNERIWVVDWSWPTRGAAFIDPACLVVQLIAAGHTAEAAERWAAECRAWADADSAAIDAFAAATLRMNRSQADRYPEAAWLEDMAAAARTWASHRGVAERSAT</sequence>
<dbReference type="STRING" id="457427.SSOG_03223"/>
<dbReference type="SUPFAM" id="SSF56112">
    <property type="entry name" value="Protein kinase-like (PK-like)"/>
    <property type="match status" value="1"/>
</dbReference>
<keyword evidence="1" id="KW-0808">Transferase</keyword>
<protein>
    <submittedName>
        <fullName evidence="1">Putative phosphotransferase enzyme family protein</fullName>
    </submittedName>
</protein>
<accession>D9WJU6</accession>
<name>D9WJU6_9ACTN</name>
<dbReference type="GO" id="GO:0016740">
    <property type="term" value="F:transferase activity"/>
    <property type="evidence" value="ECO:0007669"/>
    <property type="project" value="UniProtKB-KW"/>
</dbReference>
<dbReference type="AlphaFoldDB" id="D9WJU6"/>
<organism evidence="1 2">
    <name type="scientific">Streptomyces himastatinicus ATCC 53653</name>
    <dbReference type="NCBI Taxonomy" id="457427"/>
    <lineage>
        <taxon>Bacteria</taxon>
        <taxon>Bacillati</taxon>
        <taxon>Actinomycetota</taxon>
        <taxon>Actinomycetes</taxon>
        <taxon>Kitasatosporales</taxon>
        <taxon>Streptomycetaceae</taxon>
        <taxon>Streptomyces</taxon>
        <taxon>Streptomyces violaceusniger group</taxon>
    </lineage>
</organism>
<dbReference type="EMBL" id="GG657754">
    <property type="protein sequence ID" value="EFL23509.1"/>
    <property type="molecule type" value="Genomic_DNA"/>
</dbReference>
<gene>
    <name evidence="1" type="ORF">SSOG_03223</name>
</gene>
<dbReference type="Proteomes" id="UP000003963">
    <property type="component" value="Unassembled WGS sequence"/>
</dbReference>